<proteinExistence type="predicted"/>
<organism evidence="1 2">
    <name type="scientific">Saguinus oedipus</name>
    <name type="common">Cotton-top tamarin</name>
    <name type="synonym">Oedipomidas oedipus</name>
    <dbReference type="NCBI Taxonomy" id="9490"/>
    <lineage>
        <taxon>Eukaryota</taxon>
        <taxon>Metazoa</taxon>
        <taxon>Chordata</taxon>
        <taxon>Craniata</taxon>
        <taxon>Vertebrata</taxon>
        <taxon>Euteleostomi</taxon>
        <taxon>Mammalia</taxon>
        <taxon>Eutheria</taxon>
        <taxon>Euarchontoglires</taxon>
        <taxon>Primates</taxon>
        <taxon>Haplorrhini</taxon>
        <taxon>Platyrrhini</taxon>
        <taxon>Cebidae</taxon>
        <taxon>Callitrichinae</taxon>
        <taxon>Saguinus</taxon>
    </lineage>
</organism>
<comment type="caution">
    <text evidence="1">The sequence shown here is derived from an EMBL/GenBank/DDBJ whole genome shotgun (WGS) entry which is preliminary data.</text>
</comment>
<sequence length="136" mass="14787">MVHGACSGSSRVLVLYCHQQSSPAAVLRLLPLECTSTQLLLVGNGTALKRMESIITLKCWKLASKKFTEKFRGVVCLAKVEVGWCREHVGLSPGVLNTWMALTFSGYVYRVPAAIVILQKNGGIAVIFVIRLIAAL</sequence>
<evidence type="ECO:0000313" key="1">
    <source>
        <dbReference type="EMBL" id="KAK2090088.1"/>
    </source>
</evidence>
<name>A0ABQ9TZ55_SAGOE</name>
<accession>A0ABQ9TZ55</accession>
<reference evidence="1 2" key="1">
    <citation type="submission" date="2023-05" db="EMBL/GenBank/DDBJ databases">
        <title>B98-5 Cell Line De Novo Hybrid Assembly: An Optical Mapping Approach.</title>
        <authorList>
            <person name="Kananen K."/>
            <person name="Auerbach J.A."/>
            <person name="Kautto E."/>
            <person name="Blachly J.S."/>
        </authorList>
    </citation>
    <scope>NUCLEOTIDE SEQUENCE [LARGE SCALE GENOMIC DNA]</scope>
    <source>
        <strain evidence="1">B95-8</strain>
        <tissue evidence="1">Cell line</tissue>
    </source>
</reference>
<dbReference type="EMBL" id="JASSZA010000017">
    <property type="protein sequence ID" value="KAK2090088.1"/>
    <property type="molecule type" value="Genomic_DNA"/>
</dbReference>
<keyword evidence="2" id="KW-1185">Reference proteome</keyword>
<evidence type="ECO:0000313" key="2">
    <source>
        <dbReference type="Proteomes" id="UP001266305"/>
    </source>
</evidence>
<protein>
    <submittedName>
        <fullName evidence="1">Uncharacterized protein</fullName>
    </submittedName>
</protein>
<dbReference type="Proteomes" id="UP001266305">
    <property type="component" value="Unassembled WGS sequence"/>
</dbReference>
<gene>
    <name evidence="1" type="ORF">P7K49_031344</name>
</gene>